<reference evidence="2 4" key="1">
    <citation type="submission" date="2017-02" db="EMBL/GenBank/DDBJ databases">
        <title>Draft genome sequence of Moraxella caviae CCUG 355 type strain.</title>
        <authorList>
            <person name="Engstrom-Jakobsson H."/>
            <person name="Salva-Serra F."/>
            <person name="Thorell K."/>
            <person name="Gonzales-Siles L."/>
            <person name="Karlsson R."/>
            <person name="Boulund F."/>
            <person name="Engstrand L."/>
            <person name="Moore E."/>
        </authorList>
    </citation>
    <scope>NUCLEOTIDE SEQUENCE [LARGE SCALE GENOMIC DNA]</scope>
    <source>
        <strain evidence="2 4">CCUG 355</strain>
    </source>
</reference>
<dbReference type="Proteomes" id="UP000190435">
    <property type="component" value="Unassembled WGS sequence"/>
</dbReference>
<protein>
    <submittedName>
        <fullName evidence="2">SCP-2 sterol transfer family protein</fullName>
    </submittedName>
    <submittedName>
        <fullName evidence="3">Sterol carrier protein</fullName>
    </submittedName>
</protein>
<evidence type="ECO:0000313" key="2">
    <source>
        <dbReference type="EMBL" id="OOR93869.1"/>
    </source>
</evidence>
<dbReference type="EMBL" id="MUXU01000001">
    <property type="protein sequence ID" value="OOR93869.1"/>
    <property type="molecule type" value="Genomic_DNA"/>
</dbReference>
<dbReference type="AlphaFoldDB" id="A0A1T0AE23"/>
<dbReference type="InterPro" id="IPR036527">
    <property type="entry name" value="SCP2_sterol-bd_dom_sf"/>
</dbReference>
<reference evidence="3 5" key="2">
    <citation type="submission" date="2018-06" db="EMBL/GenBank/DDBJ databases">
        <authorList>
            <consortium name="Pathogen Informatics"/>
            <person name="Doyle S."/>
        </authorList>
    </citation>
    <scope>NUCLEOTIDE SEQUENCE [LARGE SCALE GENOMIC DNA]</scope>
    <source>
        <strain evidence="3 5">NCTC10293</strain>
    </source>
</reference>
<evidence type="ECO:0000313" key="4">
    <source>
        <dbReference type="Proteomes" id="UP000190435"/>
    </source>
</evidence>
<evidence type="ECO:0000259" key="1">
    <source>
        <dbReference type="Pfam" id="PF02036"/>
    </source>
</evidence>
<sequence length="127" mass="13506">MAKFLSDAWFAQVATANAQAGDLNLPPALATLIINARIDDGNGTALHIKDGKLHQGSADNAISTISIDGDTFNQLIKTGDKDLAIEAFMTGKIRVDGDMTAVMALQSAKPSPEQKALFKEILAFTEF</sequence>
<accession>A0A1T0AE23</accession>
<organism evidence="2 4">
    <name type="scientific">Moraxella caviae</name>
    <dbReference type="NCBI Taxonomy" id="34060"/>
    <lineage>
        <taxon>Bacteria</taxon>
        <taxon>Pseudomonadati</taxon>
        <taxon>Pseudomonadota</taxon>
        <taxon>Gammaproteobacteria</taxon>
        <taxon>Moraxellales</taxon>
        <taxon>Moraxellaceae</taxon>
        <taxon>Moraxella</taxon>
    </lineage>
</organism>
<keyword evidence="4" id="KW-1185">Reference proteome</keyword>
<dbReference type="InterPro" id="IPR003033">
    <property type="entry name" value="SCP2_sterol-bd_dom"/>
</dbReference>
<evidence type="ECO:0000313" key="5">
    <source>
        <dbReference type="Proteomes" id="UP000255279"/>
    </source>
</evidence>
<evidence type="ECO:0000313" key="3">
    <source>
        <dbReference type="EMBL" id="STZ14110.1"/>
    </source>
</evidence>
<dbReference type="Proteomes" id="UP000255279">
    <property type="component" value="Unassembled WGS sequence"/>
</dbReference>
<dbReference type="OrthoDB" id="9809312at2"/>
<feature type="domain" description="SCP2" evidence="1">
    <location>
        <begin position="34"/>
        <end position="107"/>
    </location>
</feature>
<dbReference type="SUPFAM" id="SSF55718">
    <property type="entry name" value="SCP-like"/>
    <property type="match status" value="1"/>
</dbReference>
<gene>
    <name evidence="2" type="ORF">B0181_00015</name>
    <name evidence="3" type="ORF">NCTC10293_01700</name>
</gene>
<dbReference type="Gene3D" id="3.30.1050.10">
    <property type="entry name" value="SCP2 sterol-binding domain"/>
    <property type="match status" value="1"/>
</dbReference>
<dbReference type="EMBL" id="UGQE01000004">
    <property type="protein sequence ID" value="STZ14110.1"/>
    <property type="molecule type" value="Genomic_DNA"/>
</dbReference>
<name>A0A1T0AE23_9GAMM</name>
<dbReference type="RefSeq" id="WP_078275450.1">
    <property type="nucleotide sequence ID" value="NZ_MUXU01000001.1"/>
</dbReference>
<proteinExistence type="predicted"/>
<dbReference type="Pfam" id="PF02036">
    <property type="entry name" value="SCP2"/>
    <property type="match status" value="1"/>
</dbReference>